<protein>
    <submittedName>
        <fullName evidence="1">Uncharacterized protein</fullName>
    </submittedName>
</protein>
<sequence length="21" mass="2505">MRRILCYTFVLALTMLETSSR</sequence>
<gene>
    <name evidence="1" type="ORF">SPARVUS_LOCUS5756109</name>
</gene>
<proteinExistence type="predicted"/>
<name>A0ABN9CTM6_9NEOB</name>
<evidence type="ECO:0000313" key="1">
    <source>
        <dbReference type="EMBL" id="CAI9563560.1"/>
    </source>
</evidence>
<accession>A0ABN9CTM6</accession>
<evidence type="ECO:0000313" key="2">
    <source>
        <dbReference type="Proteomes" id="UP001162483"/>
    </source>
</evidence>
<comment type="caution">
    <text evidence="1">The sequence shown here is derived from an EMBL/GenBank/DDBJ whole genome shotgun (WGS) entry which is preliminary data.</text>
</comment>
<dbReference type="EMBL" id="CATNWA010012509">
    <property type="protein sequence ID" value="CAI9563560.1"/>
    <property type="molecule type" value="Genomic_DNA"/>
</dbReference>
<organism evidence="1 2">
    <name type="scientific">Staurois parvus</name>
    <dbReference type="NCBI Taxonomy" id="386267"/>
    <lineage>
        <taxon>Eukaryota</taxon>
        <taxon>Metazoa</taxon>
        <taxon>Chordata</taxon>
        <taxon>Craniata</taxon>
        <taxon>Vertebrata</taxon>
        <taxon>Euteleostomi</taxon>
        <taxon>Amphibia</taxon>
        <taxon>Batrachia</taxon>
        <taxon>Anura</taxon>
        <taxon>Neobatrachia</taxon>
        <taxon>Ranoidea</taxon>
        <taxon>Ranidae</taxon>
        <taxon>Staurois</taxon>
    </lineage>
</organism>
<dbReference type="Proteomes" id="UP001162483">
    <property type="component" value="Unassembled WGS sequence"/>
</dbReference>
<keyword evidence="2" id="KW-1185">Reference proteome</keyword>
<reference evidence="1" key="1">
    <citation type="submission" date="2023-05" db="EMBL/GenBank/DDBJ databases">
        <authorList>
            <person name="Stuckert A."/>
        </authorList>
    </citation>
    <scope>NUCLEOTIDE SEQUENCE</scope>
</reference>